<feature type="region of interest" description="Disordered" evidence="1">
    <location>
        <begin position="124"/>
        <end position="163"/>
    </location>
</feature>
<keyword evidence="2" id="KW-0472">Membrane</keyword>
<evidence type="ECO:0008006" key="5">
    <source>
        <dbReference type="Google" id="ProtNLM"/>
    </source>
</evidence>
<reference evidence="3 4" key="1">
    <citation type="submission" date="2019-08" db="EMBL/GenBank/DDBJ databases">
        <title>In-depth cultivation of the pig gut microbiome towards novel bacterial diversity and tailored functional studies.</title>
        <authorList>
            <person name="Wylensek D."/>
            <person name="Hitch T.C.A."/>
            <person name="Clavel T."/>
        </authorList>
    </citation>
    <scope>NUCLEOTIDE SEQUENCE [LARGE SCALE GENOMIC DNA]</scope>
    <source>
        <strain evidence="3 4">RF-GAM-744-WT-7</strain>
    </source>
</reference>
<name>A0A7K0K3L5_9ACTO</name>
<dbReference type="Pfam" id="PF18986">
    <property type="entry name" value="DUF5719"/>
    <property type="match status" value="1"/>
</dbReference>
<feature type="compositionally biased region" description="Low complexity" evidence="1">
    <location>
        <begin position="135"/>
        <end position="158"/>
    </location>
</feature>
<evidence type="ECO:0000256" key="1">
    <source>
        <dbReference type="SAM" id="MobiDB-lite"/>
    </source>
</evidence>
<feature type="transmembrane region" description="Helical" evidence="2">
    <location>
        <begin position="30"/>
        <end position="49"/>
    </location>
</feature>
<keyword evidence="4" id="KW-1185">Reference proteome</keyword>
<dbReference type="InterPro" id="IPR043777">
    <property type="entry name" value="DUF5719"/>
</dbReference>
<gene>
    <name evidence="3" type="ORF">FYJ63_07495</name>
</gene>
<proteinExistence type="predicted"/>
<dbReference type="AlphaFoldDB" id="A0A7K0K3L5"/>
<keyword evidence="2" id="KW-0812">Transmembrane</keyword>
<accession>A0A7K0K3L5</accession>
<evidence type="ECO:0000256" key="2">
    <source>
        <dbReference type="SAM" id="Phobius"/>
    </source>
</evidence>
<organism evidence="3 4">
    <name type="scientific">Mobiluncus porci</name>
    <dbReference type="NCBI Taxonomy" id="2652278"/>
    <lineage>
        <taxon>Bacteria</taxon>
        <taxon>Bacillati</taxon>
        <taxon>Actinomycetota</taxon>
        <taxon>Actinomycetes</taxon>
        <taxon>Actinomycetales</taxon>
        <taxon>Actinomycetaceae</taxon>
        <taxon>Mobiluncus</taxon>
    </lineage>
</organism>
<dbReference type="Proteomes" id="UP000442535">
    <property type="component" value="Unassembled WGS sequence"/>
</dbReference>
<protein>
    <recommendedName>
        <fullName evidence="5">Secreted protein</fullName>
    </recommendedName>
</protein>
<evidence type="ECO:0000313" key="3">
    <source>
        <dbReference type="EMBL" id="MST50077.1"/>
    </source>
</evidence>
<dbReference type="EMBL" id="VUMY01000012">
    <property type="protein sequence ID" value="MST50077.1"/>
    <property type="molecule type" value="Genomic_DNA"/>
</dbReference>
<keyword evidence="2" id="KW-1133">Transmembrane helix</keyword>
<comment type="caution">
    <text evidence="3">The sequence shown here is derived from an EMBL/GenBank/DDBJ whole genome shotgun (WGS) entry which is preliminary data.</text>
</comment>
<evidence type="ECO:0000313" key="4">
    <source>
        <dbReference type="Proteomes" id="UP000442535"/>
    </source>
</evidence>
<sequence length="537" mass="55132">MASQTSRPAPQERPASRRASLETVGIGLRWLLSTLVVLALAAALVFYALQHPALKKGFSYGEPVPVPAGEVTLACPQVPPTVNPAAVDGAGNPLPPPQIAGSVTATVLARTGKVPVDAVYAPLGSTGKKTAPTQSPEAAASPEVAASPEAATTPSPSEDPNADVELRPKSAMLQAELPKPVSGFLRAAPWEKQVALAAADIEQSVSSGDYRGLATATCQTAGLDSWLVGGSTTPGNSTVLQLMNPSANSVDAKVEIWGDTGKLEFPRGEKITVSPKDQVSIPLESQAPDVQSLVVHVTSSGAGVAASLMTHSLQGLTAGGVSLVHVSAPMAQTQVIPGVAMNADLGAVRILNPGEEPTRASIEVVNENGRFPLPGGTEVTLDPQAVFDFTLGGLQAGNYAVIVKANAPIVAGAVVYRHGGESATDQGKFVRDHAWLPALEPGGGVVLGPAAIERQLLVTNLTEETKEFKVGGETHVVNAGTTIVLPLTAEVARLVEAPELYVTQVLTTNLGDGLGIDALEPAPDLAASRQVYVHLGN</sequence>